<evidence type="ECO:0000256" key="1">
    <source>
        <dbReference type="SAM" id="Phobius"/>
    </source>
</evidence>
<reference evidence="3" key="1">
    <citation type="journal article" date="2019" name="Int. J. Syst. Evol. Microbiol.">
        <title>The Global Catalogue of Microorganisms (GCM) 10K type strain sequencing project: providing services to taxonomists for standard genome sequencing and annotation.</title>
        <authorList>
            <consortium name="The Broad Institute Genomics Platform"/>
            <consortium name="The Broad Institute Genome Sequencing Center for Infectious Disease"/>
            <person name="Wu L."/>
            <person name="Ma J."/>
        </authorList>
    </citation>
    <scope>NUCLEOTIDE SEQUENCE [LARGE SCALE GENOMIC DNA]</scope>
    <source>
        <strain evidence="3">KCTC 52232</strain>
    </source>
</reference>
<dbReference type="EMBL" id="JBHUON010000001">
    <property type="protein sequence ID" value="MFD2863284.1"/>
    <property type="molecule type" value="Genomic_DNA"/>
</dbReference>
<proteinExistence type="predicted"/>
<evidence type="ECO:0000313" key="2">
    <source>
        <dbReference type="EMBL" id="MFD2863284.1"/>
    </source>
</evidence>
<gene>
    <name evidence="2" type="ORF">ACFSYC_01175</name>
</gene>
<evidence type="ECO:0000313" key="3">
    <source>
        <dbReference type="Proteomes" id="UP001597601"/>
    </source>
</evidence>
<comment type="caution">
    <text evidence="2">The sequence shown here is derived from an EMBL/GenBank/DDBJ whole genome shotgun (WGS) entry which is preliminary data.</text>
</comment>
<evidence type="ECO:0008006" key="4">
    <source>
        <dbReference type="Google" id="ProtNLM"/>
    </source>
</evidence>
<keyword evidence="1" id="KW-0812">Transmembrane</keyword>
<protein>
    <recommendedName>
        <fullName evidence="4">DUF2946 domain-containing protein</fullName>
    </recommendedName>
</protein>
<keyword evidence="1" id="KW-1133">Transmembrane helix</keyword>
<accession>A0ABW5XJ78</accession>
<dbReference type="RefSeq" id="WP_377122622.1">
    <property type="nucleotide sequence ID" value="NZ_JBHUON010000001.1"/>
</dbReference>
<organism evidence="2 3">
    <name type="scientific">Mucilaginibacter antarcticus</name>
    <dbReference type="NCBI Taxonomy" id="1855725"/>
    <lineage>
        <taxon>Bacteria</taxon>
        <taxon>Pseudomonadati</taxon>
        <taxon>Bacteroidota</taxon>
        <taxon>Sphingobacteriia</taxon>
        <taxon>Sphingobacteriales</taxon>
        <taxon>Sphingobacteriaceae</taxon>
        <taxon>Mucilaginibacter</taxon>
    </lineage>
</organism>
<sequence>MKENKANIFYAWLVMFCFIAGQYTVYSHQHKIISSCASKTHRHANHQTGPIVQEKCSACDAMHHLNAVISPDTYISLNIVTKHFQPVYNYTFVSIALILSAGRGPPALVYC</sequence>
<name>A0ABW5XJ78_9SPHI</name>
<keyword evidence="3" id="KW-1185">Reference proteome</keyword>
<feature type="transmembrane region" description="Helical" evidence="1">
    <location>
        <begin position="7"/>
        <end position="26"/>
    </location>
</feature>
<dbReference type="Proteomes" id="UP001597601">
    <property type="component" value="Unassembled WGS sequence"/>
</dbReference>
<keyword evidence="1" id="KW-0472">Membrane</keyword>